<evidence type="ECO:0000256" key="9">
    <source>
        <dbReference type="ARBA" id="ARBA00023204"/>
    </source>
</evidence>
<evidence type="ECO:0000256" key="12">
    <source>
        <dbReference type="ARBA" id="ARBA00034808"/>
    </source>
</evidence>
<keyword evidence="9" id="KW-0234">DNA repair</keyword>
<keyword evidence="2 14" id="KW-0547">Nucleotide-binding</keyword>
<evidence type="ECO:0000259" key="15">
    <source>
        <dbReference type="PROSITE" id="PS51198"/>
    </source>
</evidence>
<comment type="catalytic activity">
    <reaction evidence="11">
        <text>Couples ATP hydrolysis with the unwinding of duplex DNA by translocating in the 3'-5' direction.</text>
        <dbReference type="EC" id="5.6.2.4"/>
    </reaction>
</comment>
<sequence length="1161" mass="134177">MKWTKQQQEAINLRDHNILVSAAAGSGKTAVLVERIKQLILKDRIGLNQFLIVTFTNAAASEMKEKLIAAITKAIEEDPQSSAFLRKQLDLAANANISTFHSFALEVIRRYFYLIDIEPNFKIGDEGTVEIMKWDTIDQLFSDCFEAEDPEFLEFLRAYASDRSEHALKENLLNLYTTIRSIPHPLQWLDTHIKDLDFSKERFGESPLAQFIMQDLKTSVSQILDGFRQAGQLAETAGTEGIYHKNQEDLEALEPLERMAKTGDLEGIGRLLATFKANTMRAGKAEKEDYEQIKEEMKASRDFSKKMISGLKERYFAQTMDTYVEDLQSVYPAARYLQNLLLEFDRRFREAKLEKNLIDFSDIEHYALEILEHEEAAKEYREKFACIFIDEYQDSNVLQDTLIDRIRRENNLFMVGDIKQSIYKFRLAEPEIFQAKYQQYASGKNKFDTKIDLNQNFRSKGRVIAAVNGVFEKIMKGYDQDAALYQGVPYEGELDYKTQLHIVDSRITEDMDLDEDVAEMKNAQLEAHAAAGIIRELLGKPIFDVKKNCQRAVTKRDIVILMRGTKNYADVFQEIFTELDIPSYVDDSGGYFDTIEIQVFLNLLKVIDNKRQDHPLLSVLRSAIFHFSIDELIHVRLAYKDVSYFEAFQKFADGTEERELSEKCADVLEKLRIYREMAQVLPLEEFIWKLMWETEYYTYCGALPAGQQRQANLRALADKAKDFQETGRGGIYGFLTYIQALENRKVPTGQVKLINENDDIVRIMTIHKSKGLEFPVVIAAGLGKRFNFNKTGKGFIAHKDLGLGLTRVEYKEHWYRKTLMQTAIERKMRQEDLEEELRILYVAFTRAMDQLILLGTSKTIEDGQPKPSPAKNCFLDYLIPLIQEGELDLHLHDRTQLTGESRQRGQNREKVRNYFLESADHSLLQEPLYQEIDRRFSFQYKNLAALSKKSKYSVTELSRMGSEHAEEEIALRSPAFLQGTQDFTAAQRGTIMHKVMECINFAQALSQTRAGKGEEYVRTQVKRMEEQELLLPDEAQAVECDKIAAFFQSDIGVRAAKADQLYKETEFNLLKEVDGTEVMVQGVIDCYFEEEDYLVLIDYKNSYVNKKDREQALRKLKQTYEGQVQIYQEALEIIRQKPVAEACLYLFSENDWISYHTNNNG</sequence>
<dbReference type="GO" id="GO:0043138">
    <property type="term" value="F:3'-5' DNA helicase activity"/>
    <property type="evidence" value="ECO:0007669"/>
    <property type="project" value="UniProtKB-EC"/>
</dbReference>
<dbReference type="PANTHER" id="PTHR11070">
    <property type="entry name" value="UVRD / RECB / PCRA DNA HELICASE FAMILY MEMBER"/>
    <property type="match status" value="1"/>
</dbReference>
<keyword evidence="3" id="KW-0227">DNA damage</keyword>
<keyword evidence="7 14" id="KW-0067">ATP-binding</keyword>
<evidence type="ECO:0000256" key="13">
    <source>
        <dbReference type="ARBA" id="ARBA00048988"/>
    </source>
</evidence>
<dbReference type="GO" id="GO:0033202">
    <property type="term" value="C:DNA helicase complex"/>
    <property type="evidence" value="ECO:0007669"/>
    <property type="project" value="TreeGrafter"/>
</dbReference>
<dbReference type="GO" id="GO:0004527">
    <property type="term" value="F:exonuclease activity"/>
    <property type="evidence" value="ECO:0007669"/>
    <property type="project" value="UniProtKB-KW"/>
</dbReference>
<dbReference type="AlphaFoldDB" id="A0A9J6QPH3"/>
<dbReference type="GO" id="GO:0005524">
    <property type="term" value="F:ATP binding"/>
    <property type="evidence" value="ECO:0007669"/>
    <property type="project" value="UniProtKB-UniRule"/>
</dbReference>
<feature type="binding site" evidence="14">
    <location>
        <begin position="22"/>
        <end position="29"/>
    </location>
    <ligand>
        <name>ATP</name>
        <dbReference type="ChEBI" id="CHEBI:30616"/>
    </ligand>
</feature>
<evidence type="ECO:0000256" key="11">
    <source>
        <dbReference type="ARBA" id="ARBA00034617"/>
    </source>
</evidence>
<evidence type="ECO:0000313" key="17">
    <source>
        <dbReference type="EMBL" id="MCU7377765.1"/>
    </source>
</evidence>
<evidence type="ECO:0000256" key="4">
    <source>
        <dbReference type="ARBA" id="ARBA00022801"/>
    </source>
</evidence>
<dbReference type="Gene3D" id="3.40.50.300">
    <property type="entry name" value="P-loop containing nucleotide triphosphate hydrolases"/>
    <property type="match status" value="4"/>
</dbReference>
<gene>
    <name evidence="17" type="primary">addA</name>
    <name evidence="17" type="ORF">OBO34_05270</name>
</gene>
<keyword evidence="18" id="KW-1185">Reference proteome</keyword>
<evidence type="ECO:0000256" key="1">
    <source>
        <dbReference type="ARBA" id="ARBA00022722"/>
    </source>
</evidence>
<comment type="caution">
    <text evidence="17">The sequence shown here is derived from an EMBL/GenBank/DDBJ whole genome shotgun (WGS) entry which is preliminary data.</text>
</comment>
<keyword evidence="8" id="KW-0238">DNA-binding</keyword>
<dbReference type="InterPro" id="IPR014017">
    <property type="entry name" value="DNA_helicase_UvrD-like_C"/>
</dbReference>
<dbReference type="NCBIfam" id="TIGR02785">
    <property type="entry name" value="addA_Gpos"/>
    <property type="match status" value="1"/>
</dbReference>
<keyword evidence="5 14" id="KW-0347">Helicase</keyword>
<dbReference type="GO" id="GO:0006302">
    <property type="term" value="P:double-strand break repair"/>
    <property type="evidence" value="ECO:0007669"/>
    <property type="project" value="InterPro"/>
</dbReference>
<dbReference type="PANTHER" id="PTHR11070:SF48">
    <property type="entry name" value="ATP-DEPENDENT HELICASE_NUCLEASE SUBUNIT A"/>
    <property type="match status" value="1"/>
</dbReference>
<accession>A0A9J6QPH3</accession>
<keyword evidence="4 14" id="KW-0378">Hydrolase</keyword>
<evidence type="ECO:0000259" key="16">
    <source>
        <dbReference type="PROSITE" id="PS51217"/>
    </source>
</evidence>
<keyword evidence="10" id="KW-0413">Isomerase</keyword>
<evidence type="ECO:0000256" key="8">
    <source>
        <dbReference type="ARBA" id="ARBA00023125"/>
    </source>
</evidence>
<dbReference type="Pfam" id="PF00580">
    <property type="entry name" value="UvrD-helicase"/>
    <property type="match status" value="1"/>
</dbReference>
<dbReference type="Proteomes" id="UP001065549">
    <property type="component" value="Unassembled WGS sequence"/>
</dbReference>
<evidence type="ECO:0000256" key="14">
    <source>
        <dbReference type="PROSITE-ProRule" id="PRU00560"/>
    </source>
</evidence>
<dbReference type="PROSITE" id="PS51198">
    <property type="entry name" value="UVRD_HELICASE_ATP_BIND"/>
    <property type="match status" value="1"/>
</dbReference>
<dbReference type="GO" id="GO:0003677">
    <property type="term" value="F:DNA binding"/>
    <property type="evidence" value="ECO:0007669"/>
    <property type="project" value="UniProtKB-KW"/>
</dbReference>
<dbReference type="Pfam" id="PF13361">
    <property type="entry name" value="UvrD_C"/>
    <property type="match status" value="1"/>
</dbReference>
<evidence type="ECO:0000256" key="6">
    <source>
        <dbReference type="ARBA" id="ARBA00022839"/>
    </source>
</evidence>
<dbReference type="PROSITE" id="PS51217">
    <property type="entry name" value="UVRD_HELICASE_CTER"/>
    <property type="match status" value="1"/>
</dbReference>
<dbReference type="InterPro" id="IPR027417">
    <property type="entry name" value="P-loop_NTPase"/>
</dbReference>
<keyword evidence="6" id="KW-0269">Exonuclease</keyword>
<dbReference type="RefSeq" id="WP_253019626.1">
    <property type="nucleotide sequence ID" value="NZ_JAOSHN010000002.1"/>
</dbReference>
<comment type="catalytic activity">
    <reaction evidence="13">
        <text>ATP + H2O = ADP + phosphate + H(+)</text>
        <dbReference type="Rhea" id="RHEA:13065"/>
        <dbReference type="ChEBI" id="CHEBI:15377"/>
        <dbReference type="ChEBI" id="CHEBI:15378"/>
        <dbReference type="ChEBI" id="CHEBI:30616"/>
        <dbReference type="ChEBI" id="CHEBI:43474"/>
        <dbReference type="ChEBI" id="CHEBI:456216"/>
        <dbReference type="EC" id="5.6.2.4"/>
    </reaction>
</comment>
<dbReference type="Pfam" id="PF12705">
    <property type="entry name" value="PDDEXK_1"/>
    <property type="match status" value="1"/>
</dbReference>
<reference evidence="17" key="1">
    <citation type="submission" date="2022-09" db="EMBL/GenBank/DDBJ databases">
        <title>Culturomic study of gut microbiota in children with autism spectrum disorder.</title>
        <authorList>
            <person name="Efimov B.A."/>
            <person name="Chaplin A.V."/>
            <person name="Sokolova S.R."/>
            <person name="Pikina A.P."/>
            <person name="Korzhanova M."/>
            <person name="Belova V."/>
            <person name="Korostin D."/>
        </authorList>
    </citation>
    <scope>NUCLEOTIDE SEQUENCE</scope>
    <source>
        <strain evidence="17">ASD5510</strain>
    </source>
</reference>
<evidence type="ECO:0000256" key="3">
    <source>
        <dbReference type="ARBA" id="ARBA00022763"/>
    </source>
</evidence>
<dbReference type="InterPro" id="IPR038726">
    <property type="entry name" value="PDDEXK_AddAB-type"/>
</dbReference>
<evidence type="ECO:0000256" key="2">
    <source>
        <dbReference type="ARBA" id="ARBA00022741"/>
    </source>
</evidence>
<keyword evidence="1" id="KW-0540">Nuclease</keyword>
<dbReference type="InterPro" id="IPR014016">
    <property type="entry name" value="UvrD-like_ATP-bd"/>
</dbReference>
<dbReference type="CDD" id="cd17932">
    <property type="entry name" value="DEXQc_UvrD"/>
    <property type="match status" value="1"/>
</dbReference>
<name>A0A9J6QPH3_9FIRM</name>
<protein>
    <recommendedName>
        <fullName evidence="12">DNA 3'-5' helicase</fullName>
        <ecNumber evidence="12">5.6.2.4</ecNumber>
    </recommendedName>
</protein>
<proteinExistence type="predicted"/>
<dbReference type="InterPro" id="IPR011335">
    <property type="entry name" value="Restrct_endonuc-II-like"/>
</dbReference>
<dbReference type="Gene3D" id="3.90.320.10">
    <property type="match status" value="1"/>
</dbReference>
<dbReference type="InterPro" id="IPR000212">
    <property type="entry name" value="DNA_helicase_UvrD/REP"/>
</dbReference>
<dbReference type="InterPro" id="IPR011604">
    <property type="entry name" value="PDDEXK-like_dom_sf"/>
</dbReference>
<evidence type="ECO:0000256" key="5">
    <source>
        <dbReference type="ARBA" id="ARBA00022806"/>
    </source>
</evidence>
<dbReference type="EC" id="5.6.2.4" evidence="12"/>
<dbReference type="GO" id="GO:0005829">
    <property type="term" value="C:cytosol"/>
    <property type="evidence" value="ECO:0007669"/>
    <property type="project" value="TreeGrafter"/>
</dbReference>
<feature type="domain" description="UvrD-like helicase C-terminal" evidence="16">
    <location>
        <begin position="461"/>
        <end position="771"/>
    </location>
</feature>
<feature type="domain" description="UvrD-like helicase ATP-binding" evidence="15">
    <location>
        <begin position="1"/>
        <end position="460"/>
    </location>
</feature>
<dbReference type="GO" id="GO:0000725">
    <property type="term" value="P:recombinational repair"/>
    <property type="evidence" value="ECO:0007669"/>
    <property type="project" value="TreeGrafter"/>
</dbReference>
<evidence type="ECO:0000256" key="7">
    <source>
        <dbReference type="ARBA" id="ARBA00022840"/>
    </source>
</evidence>
<dbReference type="SUPFAM" id="SSF52980">
    <property type="entry name" value="Restriction endonuclease-like"/>
    <property type="match status" value="1"/>
</dbReference>
<dbReference type="EMBL" id="JAOSHN010000002">
    <property type="protein sequence ID" value="MCU7377765.1"/>
    <property type="molecule type" value="Genomic_DNA"/>
</dbReference>
<organism evidence="17 18">
    <name type="scientific">Hominibacterium faecale</name>
    <dbReference type="NCBI Taxonomy" id="2839743"/>
    <lineage>
        <taxon>Bacteria</taxon>
        <taxon>Bacillati</taxon>
        <taxon>Bacillota</taxon>
        <taxon>Clostridia</taxon>
        <taxon>Peptostreptococcales</taxon>
        <taxon>Anaerovoracaceae</taxon>
        <taxon>Hominibacterium</taxon>
    </lineage>
</organism>
<evidence type="ECO:0000256" key="10">
    <source>
        <dbReference type="ARBA" id="ARBA00023235"/>
    </source>
</evidence>
<evidence type="ECO:0000313" key="18">
    <source>
        <dbReference type="Proteomes" id="UP001065549"/>
    </source>
</evidence>
<dbReference type="InterPro" id="IPR014152">
    <property type="entry name" value="AddA"/>
</dbReference>
<dbReference type="SUPFAM" id="SSF52540">
    <property type="entry name" value="P-loop containing nucleoside triphosphate hydrolases"/>
    <property type="match status" value="1"/>
</dbReference>